<protein>
    <recommendedName>
        <fullName evidence="1">PucR C-terminal helix-turn-helix domain-containing protein</fullName>
    </recommendedName>
</protein>
<gene>
    <name evidence="2" type="ORF">GURASL_30260</name>
</gene>
<organism evidence="2 3">
    <name type="scientific">Geotalea uraniireducens</name>
    <dbReference type="NCBI Taxonomy" id="351604"/>
    <lineage>
        <taxon>Bacteria</taxon>
        <taxon>Pseudomonadati</taxon>
        <taxon>Thermodesulfobacteriota</taxon>
        <taxon>Desulfuromonadia</taxon>
        <taxon>Geobacterales</taxon>
        <taxon>Geobacteraceae</taxon>
        <taxon>Geotalea</taxon>
    </lineage>
</organism>
<dbReference type="Pfam" id="PF13556">
    <property type="entry name" value="HTH_30"/>
    <property type="match status" value="1"/>
</dbReference>
<proteinExistence type="predicted"/>
<evidence type="ECO:0000313" key="2">
    <source>
        <dbReference type="EMBL" id="BDV44103.1"/>
    </source>
</evidence>
<dbReference type="Proteomes" id="UP001317705">
    <property type="component" value="Chromosome"/>
</dbReference>
<sequence length="190" mass="20701">MEPIAGAGLSDDNFLKIVSLHDGNISEIARKLHISRTAVRKRLKRIQSSRAHDAGKVAVIVQQGFSGGLAESAAQLDIIQKYQQLLEPIEVNLKKVVEALDKPGRPNAVFIKTLTSLVREARGIVGDSFKVRKDLLDAQAVEIFMEAVLQLLDEHDSNTRAKIYAKLNRLGGAELANTLPATKSAVRGKS</sequence>
<dbReference type="RefSeq" id="WP_282000215.1">
    <property type="nucleotide sequence ID" value="NZ_AP027151.1"/>
</dbReference>
<dbReference type="InterPro" id="IPR025736">
    <property type="entry name" value="PucR_C-HTH_dom"/>
</dbReference>
<dbReference type="EMBL" id="AP027151">
    <property type="protein sequence ID" value="BDV44103.1"/>
    <property type="molecule type" value="Genomic_DNA"/>
</dbReference>
<accession>A0ABM8ENS9</accession>
<dbReference type="Gene3D" id="1.10.10.2840">
    <property type="entry name" value="PucR C-terminal helix-turn-helix domain"/>
    <property type="match status" value="1"/>
</dbReference>
<keyword evidence="3" id="KW-1185">Reference proteome</keyword>
<reference evidence="2 3" key="1">
    <citation type="submission" date="2022-12" db="EMBL/GenBank/DDBJ databases">
        <title>Polyphasic characterization of Geotalea uranireducens NIT-SL11 newly isolated from a complex of sewage sludge and microbially reduced graphene oxide.</title>
        <authorList>
            <person name="Xie L."/>
            <person name="Yoshida N."/>
            <person name="Meng L."/>
        </authorList>
    </citation>
    <scope>NUCLEOTIDE SEQUENCE [LARGE SCALE GENOMIC DNA]</scope>
    <source>
        <strain evidence="2 3">NIT-SL11</strain>
    </source>
</reference>
<name>A0ABM8ENS9_9BACT</name>
<evidence type="ECO:0000313" key="3">
    <source>
        <dbReference type="Proteomes" id="UP001317705"/>
    </source>
</evidence>
<dbReference type="InterPro" id="IPR042070">
    <property type="entry name" value="PucR_C-HTH_sf"/>
</dbReference>
<evidence type="ECO:0000259" key="1">
    <source>
        <dbReference type="Pfam" id="PF13556"/>
    </source>
</evidence>
<feature type="domain" description="PucR C-terminal helix-turn-helix" evidence="1">
    <location>
        <begin position="17"/>
        <end position="53"/>
    </location>
</feature>